<accession>A0A811R6K1</accession>
<proteinExistence type="predicted"/>
<dbReference type="EMBL" id="CAJGYO010000013">
    <property type="protein sequence ID" value="CAD6265696.1"/>
    <property type="molecule type" value="Genomic_DNA"/>
</dbReference>
<gene>
    <name evidence="2" type="ORF">NCGR_LOCUS49001</name>
</gene>
<evidence type="ECO:0000256" key="1">
    <source>
        <dbReference type="SAM" id="MobiDB-lite"/>
    </source>
</evidence>
<feature type="region of interest" description="Disordered" evidence="1">
    <location>
        <begin position="1"/>
        <end position="179"/>
    </location>
</feature>
<comment type="caution">
    <text evidence="2">The sequence shown here is derived from an EMBL/GenBank/DDBJ whole genome shotgun (WGS) entry which is preliminary data.</text>
</comment>
<dbReference type="AlphaFoldDB" id="A0A811R6K1"/>
<evidence type="ECO:0000313" key="3">
    <source>
        <dbReference type="Proteomes" id="UP000604825"/>
    </source>
</evidence>
<keyword evidence="3" id="KW-1185">Reference proteome</keyword>
<reference evidence="2" key="1">
    <citation type="submission" date="2020-10" db="EMBL/GenBank/DDBJ databases">
        <authorList>
            <person name="Han B."/>
            <person name="Lu T."/>
            <person name="Zhao Q."/>
            <person name="Huang X."/>
            <person name="Zhao Y."/>
        </authorList>
    </citation>
    <scope>NUCLEOTIDE SEQUENCE</scope>
</reference>
<dbReference type="Proteomes" id="UP000604825">
    <property type="component" value="Unassembled WGS sequence"/>
</dbReference>
<evidence type="ECO:0000313" key="2">
    <source>
        <dbReference type="EMBL" id="CAD6265696.1"/>
    </source>
</evidence>
<feature type="compositionally biased region" description="Low complexity" evidence="1">
    <location>
        <begin position="11"/>
        <end position="25"/>
    </location>
</feature>
<organism evidence="2 3">
    <name type="scientific">Miscanthus lutarioriparius</name>
    <dbReference type="NCBI Taxonomy" id="422564"/>
    <lineage>
        <taxon>Eukaryota</taxon>
        <taxon>Viridiplantae</taxon>
        <taxon>Streptophyta</taxon>
        <taxon>Embryophyta</taxon>
        <taxon>Tracheophyta</taxon>
        <taxon>Spermatophyta</taxon>
        <taxon>Magnoliopsida</taxon>
        <taxon>Liliopsida</taxon>
        <taxon>Poales</taxon>
        <taxon>Poaceae</taxon>
        <taxon>PACMAD clade</taxon>
        <taxon>Panicoideae</taxon>
        <taxon>Andropogonodae</taxon>
        <taxon>Andropogoneae</taxon>
        <taxon>Saccharinae</taxon>
        <taxon>Miscanthus</taxon>
    </lineage>
</organism>
<name>A0A811R6K1_9POAL</name>
<sequence>MGHRRAEIRVTPAAAPAPSALTSSSQGARHSRVEAGPDPSTASRGKMTGGGDVAGVRRGLVLGRAYRKRPGPSTGARSTQPSRRRTAYLCHIGSHAEEPTRAEGLGPRRGADERRRTEVPGGRLHLCHIGSHAEEPTREGLGPRRGADDPPHRGAGRAPPLPSVALLIGHRPVLGKMRN</sequence>
<protein>
    <submittedName>
        <fullName evidence="2">Uncharacterized protein</fullName>
    </submittedName>
</protein>
<feature type="compositionally biased region" description="Basic and acidic residues" evidence="1">
    <location>
        <begin position="131"/>
        <end position="152"/>
    </location>
</feature>
<feature type="compositionally biased region" description="Basic and acidic residues" evidence="1">
    <location>
        <begin position="109"/>
        <end position="118"/>
    </location>
</feature>